<organism evidence="3">
    <name type="scientific">Chlamydomonas euryale</name>
    <dbReference type="NCBI Taxonomy" id="1486919"/>
    <lineage>
        <taxon>Eukaryota</taxon>
        <taxon>Viridiplantae</taxon>
        <taxon>Chlorophyta</taxon>
        <taxon>core chlorophytes</taxon>
        <taxon>Chlorophyceae</taxon>
        <taxon>CS clade</taxon>
        <taxon>Chlamydomonadales</taxon>
        <taxon>Chlamydomonadaceae</taxon>
        <taxon>Chlamydomonas</taxon>
    </lineage>
</organism>
<dbReference type="SUPFAM" id="SSF81606">
    <property type="entry name" value="PP2C-like"/>
    <property type="match status" value="1"/>
</dbReference>
<dbReference type="SMART" id="SM00332">
    <property type="entry name" value="PP2Cc"/>
    <property type="match status" value="1"/>
</dbReference>
<dbReference type="Gene3D" id="3.60.40.10">
    <property type="entry name" value="PPM-type phosphatase domain"/>
    <property type="match status" value="1"/>
</dbReference>
<reference evidence="3" key="1">
    <citation type="submission" date="2021-01" db="EMBL/GenBank/DDBJ databases">
        <authorList>
            <person name="Corre E."/>
            <person name="Pelletier E."/>
            <person name="Niang G."/>
            <person name="Scheremetjew M."/>
            <person name="Finn R."/>
            <person name="Kale V."/>
            <person name="Holt S."/>
            <person name="Cochrane G."/>
            <person name="Meng A."/>
            <person name="Brown T."/>
            <person name="Cohen L."/>
        </authorList>
    </citation>
    <scope>NUCLEOTIDE SEQUENCE</scope>
    <source>
        <strain evidence="3">CCMP219</strain>
    </source>
</reference>
<dbReference type="PROSITE" id="PS51746">
    <property type="entry name" value="PPM_2"/>
    <property type="match status" value="1"/>
</dbReference>
<evidence type="ECO:0000259" key="2">
    <source>
        <dbReference type="PROSITE" id="PS51746"/>
    </source>
</evidence>
<dbReference type="InterPro" id="IPR036457">
    <property type="entry name" value="PPM-type-like_dom_sf"/>
</dbReference>
<dbReference type="InterPro" id="IPR015655">
    <property type="entry name" value="PP2C"/>
</dbReference>
<dbReference type="PANTHER" id="PTHR47992">
    <property type="entry name" value="PROTEIN PHOSPHATASE"/>
    <property type="match status" value="1"/>
</dbReference>
<dbReference type="AlphaFoldDB" id="A0A7R9VUM5"/>
<feature type="region of interest" description="Disordered" evidence="1">
    <location>
        <begin position="1"/>
        <end position="29"/>
    </location>
</feature>
<evidence type="ECO:0000313" key="3">
    <source>
        <dbReference type="EMBL" id="CAD8305811.1"/>
    </source>
</evidence>
<protein>
    <recommendedName>
        <fullName evidence="2">PPM-type phosphatase domain-containing protein</fullName>
    </recommendedName>
</protein>
<dbReference type="InterPro" id="IPR001932">
    <property type="entry name" value="PPM-type_phosphatase-like_dom"/>
</dbReference>
<name>A0A7R9VUM5_9CHLO</name>
<dbReference type="Pfam" id="PF00481">
    <property type="entry name" value="PP2C"/>
    <property type="match status" value="1"/>
</dbReference>
<dbReference type="EMBL" id="HBEC01039329">
    <property type="protein sequence ID" value="CAD8305811.1"/>
    <property type="molecule type" value="Transcribed_RNA"/>
</dbReference>
<gene>
    <name evidence="3" type="ORF">CEUR00632_LOCUS18277</name>
</gene>
<sequence length="422" mass="45540">MVSPHATDQSKPRRLSGLMGSRKPSMKPPPQFKLTHGFDMRVIKGEDRYLVSDLGALYPNAMLYLICDGHSGGEAAEYVCTSLERDLKLQLAEELRVYDPTSHPALVTFAERLRTIISELFVEIDNSWNKTGNMAGTTVTLCLVIGGLITVANLGDSVALLDTGCSILELTDPHRIETHVGERARLEALGCTIAKLGFHLQGPAKPGEPGVGPTRIWPGGLCVSRSVGDLDGGPHIVPLPHIKQVLAPHQGCRMIVASDGLWDVTSYSRAIKISRAKVGKEAACALVETVLRDQRFNDDTSVIVVDILPPDQPSFPNLALQLGLHPVMQERQKKPSGLCACFAPAVEELDAQSCQGMPGHLALLADVDMLVPFAREHGESALARTSLTLRAAAAVRAETASATGKPKDYAVHRGSEYNWGVW</sequence>
<feature type="domain" description="PPM-type phosphatase" evidence="2">
    <location>
        <begin position="47"/>
        <end position="307"/>
    </location>
</feature>
<evidence type="ECO:0000256" key="1">
    <source>
        <dbReference type="SAM" id="MobiDB-lite"/>
    </source>
</evidence>
<dbReference type="GO" id="GO:0004722">
    <property type="term" value="F:protein serine/threonine phosphatase activity"/>
    <property type="evidence" value="ECO:0007669"/>
    <property type="project" value="InterPro"/>
</dbReference>
<dbReference type="CDD" id="cd00143">
    <property type="entry name" value="PP2Cc"/>
    <property type="match status" value="1"/>
</dbReference>
<proteinExistence type="predicted"/>
<accession>A0A7R9VUM5</accession>